<accession>A0A3S3P1L3</accession>
<evidence type="ECO:0000313" key="1">
    <source>
        <dbReference type="EMBL" id="RWR91181.1"/>
    </source>
</evidence>
<keyword evidence="2" id="KW-1185">Reference proteome</keyword>
<protein>
    <submittedName>
        <fullName evidence="1">Uncharacterized protein</fullName>
    </submittedName>
</protein>
<gene>
    <name evidence="1" type="ORF">CKAN_02032600</name>
</gene>
<evidence type="ECO:0000313" key="2">
    <source>
        <dbReference type="Proteomes" id="UP000283530"/>
    </source>
</evidence>
<proteinExistence type="predicted"/>
<dbReference type="EMBL" id="QPKB01000008">
    <property type="protein sequence ID" value="RWR91181.1"/>
    <property type="molecule type" value="Genomic_DNA"/>
</dbReference>
<name>A0A3S3P1L3_9MAGN</name>
<sequence length="98" mass="11051">MGVVDLPNLDGFKIPREPPTVLYFWCWDEDLHWLATGEPGDAHGPSKADAKNASCRCTFFKKSTTSHFDVTTEEGMVRMDMELWIFTVLPLGEESKNG</sequence>
<reference evidence="1 2" key="1">
    <citation type="journal article" date="2019" name="Nat. Plants">
        <title>Stout camphor tree genome fills gaps in understanding of flowering plant genome evolution.</title>
        <authorList>
            <person name="Chaw S.M."/>
            <person name="Liu Y.C."/>
            <person name="Wu Y.W."/>
            <person name="Wang H.Y."/>
            <person name="Lin C.I."/>
            <person name="Wu C.S."/>
            <person name="Ke H.M."/>
            <person name="Chang L.Y."/>
            <person name="Hsu C.Y."/>
            <person name="Yang H.T."/>
            <person name="Sudianto E."/>
            <person name="Hsu M.H."/>
            <person name="Wu K.P."/>
            <person name="Wang L.N."/>
            <person name="Leebens-Mack J.H."/>
            <person name="Tsai I.J."/>
        </authorList>
    </citation>
    <scope>NUCLEOTIDE SEQUENCE [LARGE SCALE GENOMIC DNA]</scope>
    <source>
        <strain evidence="2">cv. Chaw 1501</strain>
        <tissue evidence="1">Young leaves</tissue>
    </source>
</reference>
<dbReference type="Proteomes" id="UP000283530">
    <property type="component" value="Unassembled WGS sequence"/>
</dbReference>
<dbReference type="AlphaFoldDB" id="A0A3S3P1L3"/>
<organism evidence="1 2">
    <name type="scientific">Cinnamomum micranthum f. kanehirae</name>
    <dbReference type="NCBI Taxonomy" id="337451"/>
    <lineage>
        <taxon>Eukaryota</taxon>
        <taxon>Viridiplantae</taxon>
        <taxon>Streptophyta</taxon>
        <taxon>Embryophyta</taxon>
        <taxon>Tracheophyta</taxon>
        <taxon>Spermatophyta</taxon>
        <taxon>Magnoliopsida</taxon>
        <taxon>Magnoliidae</taxon>
        <taxon>Laurales</taxon>
        <taxon>Lauraceae</taxon>
        <taxon>Cinnamomum</taxon>
    </lineage>
</organism>
<comment type="caution">
    <text evidence="1">The sequence shown here is derived from an EMBL/GenBank/DDBJ whole genome shotgun (WGS) entry which is preliminary data.</text>
</comment>